<gene>
    <name evidence="2" type="ORF">K503DRAFT_728074</name>
</gene>
<evidence type="ECO:0000313" key="3">
    <source>
        <dbReference type="Proteomes" id="UP000092154"/>
    </source>
</evidence>
<dbReference type="AlphaFoldDB" id="A0A1B7MEM8"/>
<proteinExistence type="predicted"/>
<dbReference type="EMBL" id="KV449632">
    <property type="protein sequence ID" value="OAX31050.1"/>
    <property type="molecule type" value="Genomic_DNA"/>
</dbReference>
<protein>
    <submittedName>
        <fullName evidence="2">Uncharacterized protein</fullName>
    </submittedName>
</protein>
<evidence type="ECO:0000256" key="1">
    <source>
        <dbReference type="SAM" id="MobiDB-lite"/>
    </source>
</evidence>
<feature type="region of interest" description="Disordered" evidence="1">
    <location>
        <begin position="1"/>
        <end position="20"/>
    </location>
</feature>
<name>A0A1B7MEM8_9AGAM</name>
<dbReference type="InParanoid" id="A0A1B7MEM8"/>
<accession>A0A1B7MEM8</accession>
<feature type="non-terminal residue" evidence="2">
    <location>
        <position position="1"/>
    </location>
</feature>
<keyword evidence="3" id="KW-1185">Reference proteome</keyword>
<organism evidence="2 3">
    <name type="scientific">Rhizopogon vinicolor AM-OR11-026</name>
    <dbReference type="NCBI Taxonomy" id="1314800"/>
    <lineage>
        <taxon>Eukaryota</taxon>
        <taxon>Fungi</taxon>
        <taxon>Dikarya</taxon>
        <taxon>Basidiomycota</taxon>
        <taxon>Agaricomycotina</taxon>
        <taxon>Agaricomycetes</taxon>
        <taxon>Agaricomycetidae</taxon>
        <taxon>Boletales</taxon>
        <taxon>Suillineae</taxon>
        <taxon>Rhizopogonaceae</taxon>
        <taxon>Rhizopogon</taxon>
    </lineage>
</organism>
<evidence type="ECO:0000313" key="2">
    <source>
        <dbReference type="EMBL" id="OAX31050.1"/>
    </source>
</evidence>
<sequence>VTPFPGSYPTNPPLCHSNVRAVPTGTVKEPQVTHSQKATVEDADEALDEEQGEDEEVVEENLPWTHIPHSRQGSLFHHQAWSRQVPH</sequence>
<dbReference type="Proteomes" id="UP000092154">
    <property type="component" value="Unassembled WGS sequence"/>
</dbReference>
<reference evidence="2 3" key="1">
    <citation type="submission" date="2016-06" db="EMBL/GenBank/DDBJ databases">
        <title>Comparative genomics of the ectomycorrhizal sister species Rhizopogon vinicolor and Rhizopogon vesiculosus (Basidiomycota: Boletales) reveals a divergence of the mating type B locus.</title>
        <authorList>
            <consortium name="DOE Joint Genome Institute"/>
            <person name="Mujic A.B."/>
            <person name="Kuo A."/>
            <person name="Tritt A."/>
            <person name="Lipzen A."/>
            <person name="Chen C."/>
            <person name="Johnson J."/>
            <person name="Sharma A."/>
            <person name="Barry K."/>
            <person name="Grigoriev I.V."/>
            <person name="Spatafora J.W."/>
        </authorList>
    </citation>
    <scope>NUCLEOTIDE SEQUENCE [LARGE SCALE GENOMIC DNA]</scope>
    <source>
        <strain evidence="2 3">AM-OR11-026</strain>
    </source>
</reference>